<feature type="transmembrane region" description="Helical" evidence="8">
    <location>
        <begin position="249"/>
        <end position="269"/>
    </location>
</feature>
<protein>
    <submittedName>
        <fullName evidence="10">4-amino-4-deoxy-L-arabinose transferase-like glycosyltransferase</fullName>
    </submittedName>
</protein>
<dbReference type="RefSeq" id="WP_108128707.1">
    <property type="nucleotide sequence ID" value="NZ_QBKP01000005.1"/>
</dbReference>
<evidence type="ECO:0000256" key="7">
    <source>
        <dbReference type="ARBA" id="ARBA00023136"/>
    </source>
</evidence>
<feature type="transmembrane region" description="Helical" evidence="8">
    <location>
        <begin position="201"/>
        <end position="220"/>
    </location>
</feature>
<feature type="transmembrane region" description="Helical" evidence="8">
    <location>
        <begin position="301"/>
        <end position="320"/>
    </location>
</feature>
<gene>
    <name evidence="10" type="ORF">C8N34_105106</name>
</gene>
<dbReference type="AlphaFoldDB" id="A0A2T6B351"/>
<dbReference type="PANTHER" id="PTHR33908:SF11">
    <property type="entry name" value="MEMBRANE PROTEIN"/>
    <property type="match status" value="1"/>
</dbReference>
<keyword evidence="5 8" id="KW-0812">Transmembrane</keyword>
<feature type="transmembrane region" description="Helical" evidence="8">
    <location>
        <begin position="276"/>
        <end position="295"/>
    </location>
</feature>
<evidence type="ECO:0000256" key="1">
    <source>
        <dbReference type="ARBA" id="ARBA00004651"/>
    </source>
</evidence>
<dbReference type="EMBL" id="QBKP01000005">
    <property type="protein sequence ID" value="PTX50462.1"/>
    <property type="molecule type" value="Genomic_DNA"/>
</dbReference>
<feature type="domain" description="Glycosyltransferase RgtA/B/C/D-like" evidence="9">
    <location>
        <begin position="60"/>
        <end position="218"/>
    </location>
</feature>
<evidence type="ECO:0000313" key="10">
    <source>
        <dbReference type="EMBL" id="PTX50462.1"/>
    </source>
</evidence>
<evidence type="ECO:0000256" key="5">
    <source>
        <dbReference type="ARBA" id="ARBA00022692"/>
    </source>
</evidence>
<feature type="transmembrane region" description="Helical" evidence="8">
    <location>
        <begin position="327"/>
        <end position="350"/>
    </location>
</feature>
<feature type="transmembrane region" description="Helical" evidence="8">
    <location>
        <begin position="81"/>
        <end position="103"/>
    </location>
</feature>
<dbReference type="InterPro" id="IPR038731">
    <property type="entry name" value="RgtA/B/C-like"/>
</dbReference>
<keyword evidence="7 8" id="KW-0472">Membrane</keyword>
<reference evidence="10 11" key="1">
    <citation type="submission" date="2018-04" db="EMBL/GenBank/DDBJ databases">
        <title>Genomic Encyclopedia of Archaeal and Bacterial Type Strains, Phase II (KMG-II): from individual species to whole genera.</title>
        <authorList>
            <person name="Goeker M."/>
        </authorList>
    </citation>
    <scope>NUCLEOTIDE SEQUENCE [LARGE SCALE GENOMIC DNA]</scope>
    <source>
        <strain evidence="10 11">DSM 21823</strain>
    </source>
</reference>
<feature type="transmembrane region" description="Helical" evidence="8">
    <location>
        <begin position="47"/>
        <end position="69"/>
    </location>
</feature>
<dbReference type="GO" id="GO:0009103">
    <property type="term" value="P:lipopolysaccharide biosynthetic process"/>
    <property type="evidence" value="ECO:0007669"/>
    <property type="project" value="UniProtKB-ARBA"/>
</dbReference>
<evidence type="ECO:0000256" key="6">
    <source>
        <dbReference type="ARBA" id="ARBA00022989"/>
    </source>
</evidence>
<keyword evidence="6 8" id="KW-1133">Transmembrane helix</keyword>
<keyword evidence="3" id="KW-0328">Glycosyltransferase</keyword>
<dbReference type="GO" id="GO:0016763">
    <property type="term" value="F:pentosyltransferase activity"/>
    <property type="evidence" value="ECO:0007669"/>
    <property type="project" value="TreeGrafter"/>
</dbReference>
<dbReference type="GO" id="GO:0005886">
    <property type="term" value="C:plasma membrane"/>
    <property type="evidence" value="ECO:0007669"/>
    <property type="project" value="UniProtKB-SubCell"/>
</dbReference>
<dbReference type="PANTHER" id="PTHR33908">
    <property type="entry name" value="MANNOSYLTRANSFERASE YKCB-RELATED"/>
    <property type="match status" value="1"/>
</dbReference>
<keyword evidence="2" id="KW-1003">Cell membrane</keyword>
<name>A0A2T6B351_9RHOB</name>
<evidence type="ECO:0000256" key="8">
    <source>
        <dbReference type="SAM" id="Phobius"/>
    </source>
</evidence>
<dbReference type="Pfam" id="PF13231">
    <property type="entry name" value="PMT_2"/>
    <property type="match status" value="1"/>
</dbReference>
<dbReference type="InterPro" id="IPR050297">
    <property type="entry name" value="LipidA_mod_glycosyltrf_83"/>
</dbReference>
<organism evidence="10 11">
    <name type="scientific">Gemmobacter caeni</name>
    <dbReference type="NCBI Taxonomy" id="589035"/>
    <lineage>
        <taxon>Bacteria</taxon>
        <taxon>Pseudomonadati</taxon>
        <taxon>Pseudomonadota</taxon>
        <taxon>Alphaproteobacteria</taxon>
        <taxon>Rhodobacterales</taxon>
        <taxon>Paracoccaceae</taxon>
        <taxon>Gemmobacter</taxon>
    </lineage>
</organism>
<keyword evidence="11" id="KW-1185">Reference proteome</keyword>
<comment type="subcellular location">
    <subcellularLocation>
        <location evidence="1">Cell membrane</location>
        <topology evidence="1">Multi-pass membrane protein</topology>
    </subcellularLocation>
</comment>
<dbReference type="OrthoDB" id="9811222at2"/>
<proteinExistence type="predicted"/>
<dbReference type="Proteomes" id="UP000244224">
    <property type="component" value="Unassembled WGS sequence"/>
</dbReference>
<feature type="transmembrane region" description="Helical" evidence="8">
    <location>
        <begin position="151"/>
        <end position="171"/>
    </location>
</feature>
<evidence type="ECO:0000256" key="4">
    <source>
        <dbReference type="ARBA" id="ARBA00022679"/>
    </source>
</evidence>
<keyword evidence="4 10" id="KW-0808">Transferase</keyword>
<evidence type="ECO:0000256" key="3">
    <source>
        <dbReference type="ARBA" id="ARBA00022676"/>
    </source>
</evidence>
<evidence type="ECO:0000256" key="2">
    <source>
        <dbReference type="ARBA" id="ARBA00022475"/>
    </source>
</evidence>
<evidence type="ECO:0000313" key="11">
    <source>
        <dbReference type="Proteomes" id="UP000244224"/>
    </source>
</evidence>
<comment type="caution">
    <text evidence="10">The sequence shown here is derived from an EMBL/GenBank/DDBJ whole genome shotgun (WGS) entry which is preliminary data.</text>
</comment>
<accession>A0A2T6B351</accession>
<sequence>MLKSTSLPKAAPDCLQAALLAIAALTLWRLGMLAAMRTELWTDESQYWLWGQSLSFGAYSKPPLIGWLIRSTTEVAGDTPFGVRLAAPVLHGVTAMLVMALAARLTNARVAALAGLTYATMPAATLGAMMMTTDTPLLCAIAAALLMQHRLAARASTGDAVLLGLALGLGFLSKHAMLFAMAGMAMAALVSPAWRITRRDATIAGAVALLLALPNLLWIASHGFVTLHHLAEDGAAQGFGLHLSGAVRFLAEQLAVMGPLAFPAFLLGLHAPRPPLRGAVTVALVILGIVTLQALTSRALANWGVGFTVTGSIIAAHWLARHRALAFASLALGAAVAIALPLIATFGTGWRIGDGPLILSRYLGRAEVSRRAMDFATRNGAAVIVASDRGLLADLSWQSHGSGLEIAATPHDGPPRHHWDLALPLTAAPGTPVVLLMQGAEPPACATGPSDHWIAGPGFAEGRQMSLVLTTPECLTEAKDD</sequence>
<evidence type="ECO:0000259" key="9">
    <source>
        <dbReference type="Pfam" id="PF13231"/>
    </source>
</evidence>